<dbReference type="NCBIfam" id="TIGR02385">
    <property type="entry name" value="RelE_StbE"/>
    <property type="match status" value="1"/>
</dbReference>
<dbReference type="PIRSF" id="PIRSF006156">
    <property type="entry name" value="YafQ"/>
    <property type="match status" value="1"/>
</dbReference>
<protein>
    <submittedName>
        <fullName evidence="2">Type II toxin-antitoxin system YafQ family toxin</fullName>
    </submittedName>
</protein>
<dbReference type="PANTHER" id="PTHR40588">
    <property type="entry name" value="MRNA INTERFERASE TOXIN YAFQ"/>
    <property type="match status" value="1"/>
</dbReference>
<dbReference type="Pfam" id="PF15738">
    <property type="entry name" value="YafQ_toxin"/>
    <property type="match status" value="1"/>
</dbReference>
<dbReference type="InterPro" id="IPR004386">
    <property type="entry name" value="Toxin_YafQ-like"/>
</dbReference>
<dbReference type="EMBL" id="CP062176">
    <property type="protein sequence ID" value="WXK39225.1"/>
    <property type="molecule type" value="Genomic_DNA"/>
</dbReference>
<proteinExistence type="predicted"/>
<keyword evidence="3" id="KW-1185">Reference proteome</keyword>
<dbReference type="SUPFAM" id="SSF143011">
    <property type="entry name" value="RelE-like"/>
    <property type="match status" value="1"/>
</dbReference>
<dbReference type="InterPro" id="IPR035093">
    <property type="entry name" value="RelE/ParE_toxin_dom_sf"/>
</dbReference>
<dbReference type="RefSeq" id="WP_013428593.1">
    <property type="nucleotide sequence ID" value="NZ_CP062176.1"/>
</dbReference>
<reference evidence="2 3" key="1">
    <citation type="submission" date="2020-09" db="EMBL/GenBank/DDBJ databases">
        <title>Genome sequences of Mycetohabitans spp.</title>
        <authorList>
            <person name="Carter M.E."/>
            <person name="Carpenter S.C.D."/>
            <person name="Bogdanove A.J."/>
        </authorList>
    </citation>
    <scope>NUCLEOTIDE SEQUENCE [LARGE SCALE GENOMIC DNA]</scope>
    <source>
        <strain evidence="2 3">B12</strain>
    </source>
</reference>
<dbReference type="PANTHER" id="PTHR40588:SF1">
    <property type="entry name" value="MRNA INTERFERASE TOXIN YAFQ"/>
    <property type="match status" value="1"/>
</dbReference>
<keyword evidence="1" id="KW-1277">Toxin-antitoxin system</keyword>
<dbReference type="InterPro" id="IPR007712">
    <property type="entry name" value="RelE/ParE_toxin"/>
</dbReference>
<evidence type="ECO:0000256" key="1">
    <source>
        <dbReference type="ARBA" id="ARBA00022649"/>
    </source>
</evidence>
<name>A0ABZ2PZ88_9BURK</name>
<dbReference type="Gene3D" id="3.30.2310.20">
    <property type="entry name" value="RelE-like"/>
    <property type="match status" value="1"/>
</dbReference>
<organism evidence="2 3">
    <name type="scientific">Mycetohabitans rhizoxinica</name>
    <dbReference type="NCBI Taxonomy" id="412963"/>
    <lineage>
        <taxon>Bacteria</taxon>
        <taxon>Pseudomonadati</taxon>
        <taxon>Pseudomonadota</taxon>
        <taxon>Betaproteobacteria</taxon>
        <taxon>Burkholderiales</taxon>
        <taxon>Burkholderiaceae</taxon>
        <taxon>Mycetohabitans</taxon>
    </lineage>
</organism>
<evidence type="ECO:0000313" key="3">
    <source>
        <dbReference type="Proteomes" id="UP001493153"/>
    </source>
</evidence>
<dbReference type="Proteomes" id="UP001493153">
    <property type="component" value="Chromosome"/>
</dbReference>
<accession>A0ABZ2PZ88</accession>
<gene>
    <name evidence="2" type="ORF">IHE29_08025</name>
</gene>
<sequence>MTLKRTPASKRATLPRASDYTKAFLKDWQRLSYSGRYDMNRLKEAMTLLIANDGPLAAEWLDHSLAGEWDSHRECHIGGDFLLIYKLADIGKHSLVIFVRAGTHSELFS</sequence>
<evidence type="ECO:0000313" key="2">
    <source>
        <dbReference type="EMBL" id="WXK39225.1"/>
    </source>
</evidence>